<accession>A0ABT4ATU3</accession>
<dbReference type="RefSeq" id="WP_267561612.1">
    <property type="nucleotide sequence ID" value="NZ_JAPNTZ010000002.1"/>
</dbReference>
<name>A0ABT4ATU3_9ACTN</name>
<feature type="coiled-coil region" evidence="1">
    <location>
        <begin position="66"/>
        <end position="93"/>
    </location>
</feature>
<proteinExistence type="predicted"/>
<reference evidence="2" key="1">
    <citation type="submission" date="2022-11" db="EMBL/GenBank/DDBJ databases">
        <authorList>
            <person name="Somphong A."/>
            <person name="Phongsopitanun W."/>
        </authorList>
    </citation>
    <scope>NUCLEOTIDE SEQUENCE</scope>
    <source>
        <strain evidence="2">Pm04-4</strain>
    </source>
</reference>
<sequence>MLTDRDRVLLAPHLALLRSAEKELAAARRSAEAAARGLTESAGGTDWRDRVLGGLFSADDGRTQQYRKAKDARKAAEKALAEAEAKYAKYAERVDGLVEPMLARDDPGFQAIVAAVRACDKAVRAGEEARRSLSGILKPDVEKSKVWHEAEFARRRQKELIDELRTRIPGLRRTIERAAQAVGETPPAIDDLPATERQLREWQLQLELAIREVTRWRAGADQARAAALRAAHGSL</sequence>
<feature type="coiled-coil region" evidence="1">
    <location>
        <begin position="161"/>
        <end position="212"/>
    </location>
</feature>
<keyword evidence="3" id="KW-1185">Reference proteome</keyword>
<organism evidence="2 3">
    <name type="scientific">Paractinoplanes pyxinae</name>
    <dbReference type="NCBI Taxonomy" id="2997416"/>
    <lineage>
        <taxon>Bacteria</taxon>
        <taxon>Bacillati</taxon>
        <taxon>Actinomycetota</taxon>
        <taxon>Actinomycetes</taxon>
        <taxon>Micromonosporales</taxon>
        <taxon>Micromonosporaceae</taxon>
        <taxon>Paractinoplanes</taxon>
    </lineage>
</organism>
<evidence type="ECO:0000256" key="1">
    <source>
        <dbReference type="SAM" id="Coils"/>
    </source>
</evidence>
<dbReference type="Proteomes" id="UP001151002">
    <property type="component" value="Unassembled WGS sequence"/>
</dbReference>
<gene>
    <name evidence="2" type="ORF">OWR29_06605</name>
</gene>
<keyword evidence="1" id="KW-0175">Coiled coil</keyword>
<comment type="caution">
    <text evidence="2">The sequence shown here is derived from an EMBL/GenBank/DDBJ whole genome shotgun (WGS) entry which is preliminary data.</text>
</comment>
<evidence type="ECO:0000313" key="2">
    <source>
        <dbReference type="EMBL" id="MCY1137664.1"/>
    </source>
</evidence>
<dbReference type="EMBL" id="JAPNTZ010000002">
    <property type="protein sequence ID" value="MCY1137664.1"/>
    <property type="molecule type" value="Genomic_DNA"/>
</dbReference>
<evidence type="ECO:0000313" key="3">
    <source>
        <dbReference type="Proteomes" id="UP001151002"/>
    </source>
</evidence>
<protein>
    <submittedName>
        <fullName evidence="2">Uncharacterized protein</fullName>
    </submittedName>
</protein>